<dbReference type="Proteomes" id="UP000011668">
    <property type="component" value="Unassembled WGS sequence"/>
</dbReference>
<keyword evidence="3" id="KW-1185">Reference proteome</keyword>
<dbReference type="EMBL" id="AFRT01002048">
    <property type="protein sequence ID" value="ELU38790.1"/>
    <property type="molecule type" value="Genomic_DNA"/>
</dbReference>
<dbReference type="AlphaFoldDB" id="L8WLJ9"/>
<sequence>MCIDTRAGRKRIVPRQGEGMSRTRKPSSFLGRPQTGDGKDIRRGRFNLDAPACALAHLGLGRVTLAEHEVAWGDHGVIVLHANVGDNVLGRSSRRSGNFETQRGEVECISKHARSGCVDVKRDGVAGTLEVQCVHARKVEQRVGTPGVSGTRGCVQGFDTGHRQVREG</sequence>
<gene>
    <name evidence="2" type="ORF">AG1IA_07186</name>
</gene>
<evidence type="ECO:0000313" key="2">
    <source>
        <dbReference type="EMBL" id="ELU38790.1"/>
    </source>
</evidence>
<evidence type="ECO:0000313" key="3">
    <source>
        <dbReference type="Proteomes" id="UP000011668"/>
    </source>
</evidence>
<proteinExistence type="predicted"/>
<feature type="region of interest" description="Disordered" evidence="1">
    <location>
        <begin position="1"/>
        <end position="40"/>
    </location>
</feature>
<dbReference type="HOGENOM" id="CLU_1587604_0_0_1"/>
<protein>
    <submittedName>
        <fullName evidence="2">Uncharacterized protein</fullName>
    </submittedName>
</protein>
<organism evidence="2 3">
    <name type="scientific">Thanatephorus cucumeris (strain AG1-IA)</name>
    <name type="common">Rice sheath blight fungus</name>
    <name type="synonym">Rhizoctonia solani</name>
    <dbReference type="NCBI Taxonomy" id="983506"/>
    <lineage>
        <taxon>Eukaryota</taxon>
        <taxon>Fungi</taxon>
        <taxon>Dikarya</taxon>
        <taxon>Basidiomycota</taxon>
        <taxon>Agaricomycotina</taxon>
        <taxon>Agaricomycetes</taxon>
        <taxon>Cantharellales</taxon>
        <taxon>Ceratobasidiaceae</taxon>
        <taxon>Rhizoctonia</taxon>
        <taxon>Rhizoctonia solani AG-1</taxon>
    </lineage>
</organism>
<evidence type="ECO:0000256" key="1">
    <source>
        <dbReference type="SAM" id="MobiDB-lite"/>
    </source>
</evidence>
<name>L8WLJ9_THACA</name>
<reference evidence="2 3" key="1">
    <citation type="journal article" date="2013" name="Nat. Commun.">
        <title>The evolution and pathogenic mechanisms of the rice sheath blight pathogen.</title>
        <authorList>
            <person name="Zheng A."/>
            <person name="Lin R."/>
            <person name="Xu L."/>
            <person name="Qin P."/>
            <person name="Tang C."/>
            <person name="Ai P."/>
            <person name="Zhang D."/>
            <person name="Liu Y."/>
            <person name="Sun Z."/>
            <person name="Feng H."/>
            <person name="Wang Y."/>
            <person name="Chen Y."/>
            <person name="Liang X."/>
            <person name="Fu R."/>
            <person name="Li Q."/>
            <person name="Zhang J."/>
            <person name="Yu X."/>
            <person name="Xie Z."/>
            <person name="Ding L."/>
            <person name="Guan P."/>
            <person name="Tang J."/>
            <person name="Liang Y."/>
            <person name="Wang S."/>
            <person name="Deng Q."/>
            <person name="Li S."/>
            <person name="Zhu J."/>
            <person name="Wang L."/>
            <person name="Liu H."/>
            <person name="Li P."/>
        </authorList>
    </citation>
    <scope>NUCLEOTIDE SEQUENCE [LARGE SCALE GENOMIC DNA]</scope>
    <source>
        <strain evidence="3">AG-1 IA</strain>
    </source>
</reference>
<accession>L8WLJ9</accession>
<comment type="caution">
    <text evidence="2">The sequence shown here is derived from an EMBL/GenBank/DDBJ whole genome shotgun (WGS) entry which is preliminary data.</text>
</comment>